<dbReference type="PANTHER" id="PTHR33620:SF1">
    <property type="entry name" value="UREASE ACCESSORY PROTEIN F"/>
    <property type="match status" value="1"/>
</dbReference>
<comment type="caution">
    <text evidence="4">The sequence shown here is derived from an EMBL/GenBank/DDBJ whole genome shotgun (WGS) entry which is preliminary data.</text>
</comment>
<keyword evidence="3" id="KW-0963">Cytoplasm</keyword>
<dbReference type="RefSeq" id="WP_263846509.1">
    <property type="nucleotide sequence ID" value="NZ_JALIEB010000037.1"/>
</dbReference>
<organism evidence="4 5">
    <name type="scientific">Roseobacter sinensis</name>
    <dbReference type="NCBI Taxonomy" id="2931391"/>
    <lineage>
        <taxon>Bacteria</taxon>
        <taxon>Pseudomonadati</taxon>
        <taxon>Pseudomonadota</taxon>
        <taxon>Alphaproteobacteria</taxon>
        <taxon>Rhodobacterales</taxon>
        <taxon>Roseobacteraceae</taxon>
        <taxon>Roseobacter</taxon>
    </lineage>
</organism>
<protein>
    <recommendedName>
        <fullName evidence="3">Urease accessory protein UreF</fullName>
    </recommendedName>
</protein>
<keyword evidence="2 3" id="KW-0143">Chaperone</keyword>
<dbReference type="InterPro" id="IPR038277">
    <property type="entry name" value="UreF_sf"/>
</dbReference>
<evidence type="ECO:0000313" key="5">
    <source>
        <dbReference type="Proteomes" id="UP001208690"/>
    </source>
</evidence>
<dbReference type="EMBL" id="JALIEB010000037">
    <property type="protein sequence ID" value="MCV3274304.1"/>
    <property type="molecule type" value="Genomic_DNA"/>
</dbReference>
<proteinExistence type="inferred from homology"/>
<dbReference type="InterPro" id="IPR002639">
    <property type="entry name" value="UreF"/>
</dbReference>
<name>A0ABT3BM41_9RHOB</name>
<sequence>MTTDAILTLTQWLSPSFPVGAFAYSHGLETSIAGGAIDSIETLEDWLIDIVSLGGGRADVVCLANAYRSDASGVAEVDRTVRAFAASAERLMETEQQGASFARTVDAVWQTELGALTYPVAVARAARARDIPLDLTAQMYLHAFAANLISAAVRLVPLGQTEGQGLLARLAPLIKTTADHACTMSLDDLASPCFAADIAAMQHETLYSKVFRT</sequence>
<dbReference type="Proteomes" id="UP001208690">
    <property type="component" value="Unassembled WGS sequence"/>
</dbReference>
<dbReference type="Gene3D" id="1.10.4190.10">
    <property type="entry name" value="Urease accessory protein UreF"/>
    <property type="match status" value="1"/>
</dbReference>
<comment type="similarity">
    <text evidence="3">Belongs to the UreF family.</text>
</comment>
<dbReference type="PANTHER" id="PTHR33620">
    <property type="entry name" value="UREASE ACCESSORY PROTEIN F"/>
    <property type="match status" value="1"/>
</dbReference>
<reference evidence="4 5" key="1">
    <citation type="submission" date="2022-04" db="EMBL/GenBank/DDBJ databases">
        <title>Roseobacter sp. WL0113 is a bacterium isolated from neritic sediment.</title>
        <authorList>
            <person name="Wang L."/>
            <person name="He W."/>
            <person name="Zhang D.-F."/>
        </authorList>
    </citation>
    <scope>NUCLEOTIDE SEQUENCE [LARGE SCALE GENOMIC DNA]</scope>
    <source>
        <strain evidence="4 5">WL0113</strain>
    </source>
</reference>
<dbReference type="HAMAP" id="MF_01385">
    <property type="entry name" value="UreF"/>
    <property type="match status" value="1"/>
</dbReference>
<dbReference type="PIRSF" id="PIRSF009467">
    <property type="entry name" value="Ureas_acces_UreF"/>
    <property type="match status" value="1"/>
</dbReference>
<evidence type="ECO:0000256" key="1">
    <source>
        <dbReference type="ARBA" id="ARBA00022988"/>
    </source>
</evidence>
<gene>
    <name evidence="3" type="primary">ureF</name>
    <name evidence="4" type="ORF">MUB52_22975</name>
</gene>
<comment type="function">
    <text evidence="3">Required for maturation of urease via the functional incorporation of the urease nickel metallocenter.</text>
</comment>
<dbReference type="Pfam" id="PF01730">
    <property type="entry name" value="UreF"/>
    <property type="match status" value="1"/>
</dbReference>
<evidence type="ECO:0000313" key="4">
    <source>
        <dbReference type="EMBL" id="MCV3274304.1"/>
    </source>
</evidence>
<comment type="subcellular location">
    <subcellularLocation>
        <location evidence="3">Cytoplasm</location>
    </subcellularLocation>
</comment>
<evidence type="ECO:0000256" key="2">
    <source>
        <dbReference type="ARBA" id="ARBA00023186"/>
    </source>
</evidence>
<comment type="subunit">
    <text evidence="3">UreD, UreF and UreG form a complex that acts as a GTP-hydrolysis-dependent molecular chaperone, activating the urease apoprotein by helping to assemble the nickel containing metallocenter of UreC. The UreE protein probably delivers the nickel.</text>
</comment>
<keyword evidence="5" id="KW-1185">Reference proteome</keyword>
<accession>A0ABT3BM41</accession>
<evidence type="ECO:0000256" key="3">
    <source>
        <dbReference type="HAMAP-Rule" id="MF_01385"/>
    </source>
</evidence>
<keyword evidence="1 3" id="KW-0996">Nickel insertion</keyword>